<evidence type="ECO:0000313" key="2">
    <source>
        <dbReference type="Proteomes" id="UP000198518"/>
    </source>
</evidence>
<dbReference type="Pfam" id="PF26244">
    <property type="entry name" value="DUF8057"/>
    <property type="match status" value="1"/>
</dbReference>
<organism evidence="1 2">
    <name type="scientific">Halobacterium jilantaiense</name>
    <dbReference type="NCBI Taxonomy" id="355548"/>
    <lineage>
        <taxon>Archaea</taxon>
        <taxon>Methanobacteriati</taxon>
        <taxon>Methanobacteriota</taxon>
        <taxon>Stenosarchaea group</taxon>
        <taxon>Halobacteria</taxon>
        <taxon>Halobacteriales</taxon>
        <taxon>Halobacteriaceae</taxon>
        <taxon>Halobacterium</taxon>
    </lineage>
</organism>
<dbReference type="STRING" id="355548.SAMN04487945_2480"/>
<name>A0A1I0QCJ2_9EURY</name>
<sequence>MYDDSFDTDWDPEDVGREEAVWRAYALGAAAALGETHPGEYRKLVTATGRSLVEMAYDEGKSEAANLDSELASGSDEAELDFPDRETAVWSKLITYREEEGDEIDADRGGGRERDDLPDLLRRIDLDSLNRDDLDRLRLPELLSKK</sequence>
<dbReference type="OrthoDB" id="252552at2157"/>
<dbReference type="RefSeq" id="WP_089669683.1">
    <property type="nucleotide sequence ID" value="NZ_FOJA01000001.1"/>
</dbReference>
<accession>A0A1I0QCJ2</accession>
<dbReference type="EMBL" id="FOJA01000001">
    <property type="protein sequence ID" value="SEW24706.1"/>
    <property type="molecule type" value="Genomic_DNA"/>
</dbReference>
<protein>
    <submittedName>
        <fullName evidence="1">Uncharacterized protein</fullName>
    </submittedName>
</protein>
<keyword evidence="2" id="KW-1185">Reference proteome</keyword>
<dbReference type="Proteomes" id="UP000198518">
    <property type="component" value="Unassembled WGS sequence"/>
</dbReference>
<evidence type="ECO:0000313" key="1">
    <source>
        <dbReference type="EMBL" id="SEW24706.1"/>
    </source>
</evidence>
<proteinExistence type="predicted"/>
<dbReference type="AlphaFoldDB" id="A0A1I0QCJ2"/>
<reference evidence="1 2" key="1">
    <citation type="submission" date="2016-10" db="EMBL/GenBank/DDBJ databases">
        <authorList>
            <person name="de Groot N.N."/>
        </authorList>
    </citation>
    <scope>NUCLEOTIDE SEQUENCE [LARGE SCALE GENOMIC DNA]</scope>
    <source>
        <strain evidence="1 2">CGMCC 1.5337</strain>
    </source>
</reference>
<gene>
    <name evidence="1" type="ORF">SAMN04487945_2480</name>
</gene>
<dbReference type="InterPro" id="IPR058370">
    <property type="entry name" value="DUF8057"/>
</dbReference>